<dbReference type="Pfam" id="PF15377">
    <property type="entry name" value="DUF4604"/>
    <property type="match status" value="1"/>
</dbReference>
<feature type="compositionally biased region" description="Basic and acidic residues" evidence="1">
    <location>
        <begin position="99"/>
        <end position="109"/>
    </location>
</feature>
<accession>A0A178D4S7</accession>
<reference evidence="3 4" key="1">
    <citation type="submission" date="2016-03" db="EMBL/GenBank/DDBJ databases">
        <title>The draft genome sequence of Fonsecaea nubica causative agent of cutaneous subcutaneous infection in human host.</title>
        <authorList>
            <person name="Costa F."/>
            <person name="Sybren D.H."/>
            <person name="Raittz R.T."/>
            <person name="Weiss V.A."/>
            <person name="Leao A.C."/>
            <person name="Gomes R."/>
            <person name="De Souza E.M."/>
            <person name="Pedrosa F.O."/>
            <person name="Steffens M.B."/>
            <person name="Bombassaro A."/>
            <person name="Tadra-Sfeir M.Z."/>
            <person name="Moreno L.F."/>
            <person name="Najafzadeh M.J."/>
            <person name="Felipe M.S."/>
            <person name="Teixeira M."/>
            <person name="Sun J."/>
            <person name="Xi L."/>
            <person name="Castro M.A."/>
            <person name="Vicente V.A."/>
        </authorList>
    </citation>
    <scope>NUCLEOTIDE SEQUENCE [LARGE SCALE GENOMIC DNA]</scope>
    <source>
        <strain evidence="3 4">CBS 269.64</strain>
    </source>
</reference>
<dbReference type="Proteomes" id="UP000185904">
    <property type="component" value="Unassembled WGS sequence"/>
</dbReference>
<feature type="compositionally biased region" description="Low complexity" evidence="1">
    <location>
        <begin position="161"/>
        <end position="171"/>
    </location>
</feature>
<keyword evidence="4" id="KW-1185">Reference proteome</keyword>
<dbReference type="EMBL" id="LVCJ01000017">
    <property type="protein sequence ID" value="OAL37048.1"/>
    <property type="molecule type" value="Genomic_DNA"/>
</dbReference>
<dbReference type="GeneID" id="34586946"/>
<name>A0A178D4S7_9EURO</name>
<gene>
    <name evidence="3" type="ORF">AYO20_03525</name>
</gene>
<dbReference type="AlphaFoldDB" id="A0A178D4S7"/>
<feature type="compositionally biased region" description="Basic and acidic residues" evidence="1">
    <location>
        <begin position="137"/>
        <end position="158"/>
    </location>
</feature>
<protein>
    <recommendedName>
        <fullName evidence="2">DUF4604 domain-containing protein</fullName>
    </recommendedName>
</protein>
<evidence type="ECO:0000313" key="4">
    <source>
        <dbReference type="Proteomes" id="UP000185904"/>
    </source>
</evidence>
<comment type="caution">
    <text evidence="3">The sequence shown here is derived from an EMBL/GenBank/DDBJ whole genome shotgun (WGS) entry which is preliminary data.</text>
</comment>
<feature type="compositionally biased region" description="Basic and acidic residues" evidence="1">
    <location>
        <begin position="57"/>
        <end position="77"/>
    </location>
</feature>
<evidence type="ECO:0000313" key="3">
    <source>
        <dbReference type="EMBL" id="OAL37048.1"/>
    </source>
</evidence>
<proteinExistence type="predicted"/>
<feature type="compositionally biased region" description="Basic residues" evidence="1">
    <location>
        <begin position="172"/>
        <end position="181"/>
    </location>
</feature>
<organism evidence="3 4">
    <name type="scientific">Fonsecaea nubica</name>
    <dbReference type="NCBI Taxonomy" id="856822"/>
    <lineage>
        <taxon>Eukaryota</taxon>
        <taxon>Fungi</taxon>
        <taxon>Dikarya</taxon>
        <taxon>Ascomycota</taxon>
        <taxon>Pezizomycotina</taxon>
        <taxon>Eurotiomycetes</taxon>
        <taxon>Chaetothyriomycetidae</taxon>
        <taxon>Chaetothyriales</taxon>
        <taxon>Herpotrichiellaceae</taxon>
        <taxon>Fonsecaea</taxon>
    </lineage>
</organism>
<feature type="domain" description="DUF4604" evidence="2">
    <location>
        <begin position="6"/>
        <end position="187"/>
    </location>
</feature>
<feature type="region of interest" description="Disordered" evidence="1">
    <location>
        <begin position="23"/>
        <end position="189"/>
    </location>
</feature>
<dbReference type="InterPro" id="IPR027911">
    <property type="entry name" value="DUF4604"/>
</dbReference>
<evidence type="ECO:0000259" key="2">
    <source>
        <dbReference type="Pfam" id="PF15377"/>
    </source>
</evidence>
<dbReference type="RefSeq" id="XP_022502060.1">
    <property type="nucleotide sequence ID" value="XM_022641827.1"/>
</dbReference>
<sequence length="189" mass="20604">MAFNAKNLQYNKQEPSFLRRLKGEVGGLDGRNNVQIPRPKRDRLKTGDDDEDEPVILDERGERVEKAEFERMMKGEDGTPNPSEAEDASATVAQGAGHQDGEHSDRQKVTEIGSAANAKKRKVGKVVGGEEEEQEAGTDHGTENTTKRKDPPKEKDENSVAAKIGPSAAKPAAKKKGKKIKLSFDDPEG</sequence>
<evidence type="ECO:0000256" key="1">
    <source>
        <dbReference type="SAM" id="MobiDB-lite"/>
    </source>
</evidence>
<dbReference type="OrthoDB" id="5388322at2759"/>